<dbReference type="STRING" id="3694.A0A2K1Z751"/>
<name>A0A2K1Z751_POPTR</name>
<keyword evidence="2" id="KW-1185">Reference proteome</keyword>
<dbReference type="PANTHER" id="PTHR15682:SF2">
    <property type="entry name" value="UNHEALTHY RIBOSOME BIOGENESIS PROTEIN 2 HOMOLOG"/>
    <property type="match status" value="1"/>
</dbReference>
<organism evidence="1 2">
    <name type="scientific">Populus trichocarpa</name>
    <name type="common">Western balsam poplar</name>
    <name type="synonym">Populus balsamifera subsp. trichocarpa</name>
    <dbReference type="NCBI Taxonomy" id="3694"/>
    <lineage>
        <taxon>Eukaryota</taxon>
        <taxon>Viridiplantae</taxon>
        <taxon>Streptophyta</taxon>
        <taxon>Embryophyta</taxon>
        <taxon>Tracheophyta</taxon>
        <taxon>Spermatophyta</taxon>
        <taxon>Magnoliopsida</taxon>
        <taxon>eudicotyledons</taxon>
        <taxon>Gunneridae</taxon>
        <taxon>Pentapetalae</taxon>
        <taxon>rosids</taxon>
        <taxon>fabids</taxon>
        <taxon>Malpighiales</taxon>
        <taxon>Salicaceae</taxon>
        <taxon>Saliceae</taxon>
        <taxon>Populus</taxon>
    </lineage>
</organism>
<dbReference type="EMBL" id="CM009298">
    <property type="protein sequence ID" value="PNT21105.1"/>
    <property type="molecule type" value="Genomic_DNA"/>
</dbReference>
<evidence type="ECO:0008006" key="3">
    <source>
        <dbReference type="Google" id="ProtNLM"/>
    </source>
</evidence>
<gene>
    <name evidence="1" type="ORF">POPTR_009G129100</name>
</gene>
<dbReference type="PANTHER" id="PTHR15682">
    <property type="entry name" value="UNHEALTHY RIBOSOME BIOGENESIS PROTEIN 2 HOMOLOG"/>
    <property type="match status" value="1"/>
</dbReference>
<accession>A0A2K1Z751</accession>
<reference evidence="1 2" key="1">
    <citation type="journal article" date="2006" name="Science">
        <title>The genome of black cottonwood, Populus trichocarpa (Torr. &amp; Gray).</title>
        <authorList>
            <person name="Tuskan G.A."/>
            <person name="Difazio S."/>
            <person name="Jansson S."/>
            <person name="Bohlmann J."/>
            <person name="Grigoriev I."/>
            <person name="Hellsten U."/>
            <person name="Putnam N."/>
            <person name="Ralph S."/>
            <person name="Rombauts S."/>
            <person name="Salamov A."/>
            <person name="Schein J."/>
            <person name="Sterck L."/>
            <person name="Aerts A."/>
            <person name="Bhalerao R.R."/>
            <person name="Bhalerao R.P."/>
            <person name="Blaudez D."/>
            <person name="Boerjan W."/>
            <person name="Brun A."/>
            <person name="Brunner A."/>
            <person name="Busov V."/>
            <person name="Campbell M."/>
            <person name="Carlson J."/>
            <person name="Chalot M."/>
            <person name="Chapman J."/>
            <person name="Chen G.L."/>
            <person name="Cooper D."/>
            <person name="Coutinho P.M."/>
            <person name="Couturier J."/>
            <person name="Covert S."/>
            <person name="Cronk Q."/>
            <person name="Cunningham R."/>
            <person name="Davis J."/>
            <person name="Degroeve S."/>
            <person name="Dejardin A."/>
            <person name="Depamphilis C."/>
            <person name="Detter J."/>
            <person name="Dirks B."/>
            <person name="Dubchak I."/>
            <person name="Duplessis S."/>
            <person name="Ehlting J."/>
            <person name="Ellis B."/>
            <person name="Gendler K."/>
            <person name="Goodstein D."/>
            <person name="Gribskov M."/>
            <person name="Grimwood J."/>
            <person name="Groover A."/>
            <person name="Gunter L."/>
            <person name="Hamberger B."/>
            <person name="Heinze B."/>
            <person name="Helariutta Y."/>
            <person name="Henrissat B."/>
            <person name="Holligan D."/>
            <person name="Holt R."/>
            <person name="Huang W."/>
            <person name="Islam-Faridi N."/>
            <person name="Jones S."/>
            <person name="Jones-Rhoades M."/>
            <person name="Jorgensen R."/>
            <person name="Joshi C."/>
            <person name="Kangasjarvi J."/>
            <person name="Karlsson J."/>
            <person name="Kelleher C."/>
            <person name="Kirkpatrick R."/>
            <person name="Kirst M."/>
            <person name="Kohler A."/>
            <person name="Kalluri U."/>
            <person name="Larimer F."/>
            <person name="Leebens-Mack J."/>
            <person name="Leple J.C."/>
            <person name="Locascio P."/>
            <person name="Lou Y."/>
            <person name="Lucas S."/>
            <person name="Martin F."/>
            <person name="Montanini B."/>
            <person name="Napoli C."/>
            <person name="Nelson D.R."/>
            <person name="Nelson C."/>
            <person name="Nieminen K."/>
            <person name="Nilsson O."/>
            <person name="Pereda V."/>
            <person name="Peter G."/>
            <person name="Philippe R."/>
            <person name="Pilate G."/>
            <person name="Poliakov A."/>
            <person name="Razumovskaya J."/>
            <person name="Richardson P."/>
            <person name="Rinaldi C."/>
            <person name="Ritland K."/>
            <person name="Rouze P."/>
            <person name="Ryaboy D."/>
            <person name="Schmutz J."/>
            <person name="Schrader J."/>
            <person name="Segerman B."/>
            <person name="Shin H."/>
            <person name="Siddiqui A."/>
            <person name="Sterky F."/>
            <person name="Terry A."/>
            <person name="Tsai C.J."/>
            <person name="Uberbacher E."/>
            <person name="Unneberg P."/>
            <person name="Vahala J."/>
            <person name="Wall K."/>
            <person name="Wessler S."/>
            <person name="Yang G."/>
            <person name="Yin T."/>
            <person name="Douglas C."/>
            <person name="Marra M."/>
            <person name="Sandberg G."/>
            <person name="Van de Peer Y."/>
            <person name="Rokhsar D."/>
        </authorList>
    </citation>
    <scope>NUCLEOTIDE SEQUENCE [LARGE SCALE GENOMIC DNA]</scope>
    <source>
        <strain evidence="2">cv. Nisqually</strain>
    </source>
</reference>
<evidence type="ECO:0000313" key="1">
    <source>
        <dbReference type="EMBL" id="PNT21105.1"/>
    </source>
</evidence>
<sequence>MAVIRPYISILVGLEPESVNEFISSVTGRTSDVRLAGNTADMLKFGASTHWVLVFFSRMYMSCRSLYRQAVALMPPDVSRKMSSGSMADCCPLIYVLHTMALQKLVDLNRQIKSSEYMQQSNDNIVRFKLLDDAGSSLYRKRSRKWNKHITTVKQEAADLTGFMMSYLSLLINEQLAVYSSNAGTCLDTCTQAMHGSDKWVLDVCPVNEKSLPAAIWWIICRNINIWHLASRFCNLLEKSVLPLFGDTELDASTKWQEDLSALENSYVVSGRKSSTCDEIAEGKPISHLLSEMPADISRELAIMKFTACQSLLRLLCWMPKGYINSKSFSLYVTCTLNPERFVIGHLLECGDSFFSRKQYELLRLLVTCRKALKYLIMAYFDSIIAEKPCTELPNSDVAQEQSSVNKSNPCLDTSNDFESWKSVIIIAESLEEQTQDLIISLKDALFKNAGDEIDVVDWNKLSSIVSCFCGFMWGLASALDHTNATDSDYEVKLLRWKSEPISKISHCINVFADFICFSFHMLFVEDDHQPEHLYDARNSVKSNDSSIVLGSGDSRKATVDKHSSQPDNCSTIASVLRLVAKFSKSYSEAQLAILRLNLQTMCTLFLSSMVPSFTGISQVLLLKLADGTEVPKPFSFVWLDGLLKYLQELGNHFPITNPTLTRNAYAKLLVLLLKALGKCIYLQGKEATLASRDKESSTKTLHSHIGSASLSYPYHLDEFKARLRMSFKKRALVGVHEGCPIVYEINTGNVDGGKVSSTVAAALTAWIWFWNMFQEVKPDSPCLLNRPSTILLTGIAMGSDRDKGPDPGAVILVCVEVLTRVSGKRALFQLDSRHVAQSLRIPAALFQDFDQLRISEDPALSNSLFSDNQDYNPVAGMNSFVADQQFSVELYTVCCRLLYTMMFSSISEEPDYYVCKCCR</sequence>
<protein>
    <recommendedName>
        <fullName evidence="3">Nucleolar 27S pre-rRNA processing Urb2/Npa2 C-terminal domain-containing protein</fullName>
    </recommendedName>
</protein>
<dbReference type="Proteomes" id="UP000006729">
    <property type="component" value="Chromosome 9"/>
</dbReference>
<evidence type="ECO:0000313" key="2">
    <source>
        <dbReference type="Proteomes" id="UP000006729"/>
    </source>
</evidence>
<dbReference type="InParanoid" id="A0A2K1Z751"/>
<dbReference type="AlphaFoldDB" id="A0A2K1Z751"/>
<dbReference type="InterPro" id="IPR052609">
    <property type="entry name" value="Ribosome_Biogenesis_Reg"/>
</dbReference>
<proteinExistence type="predicted"/>